<protein>
    <recommendedName>
        <fullName evidence="1">Transposable element P transposase-like RNase H C-terminal domain-containing protein</fullName>
    </recommendedName>
</protein>
<name>A0A9N9QSX8_9CUCU</name>
<dbReference type="PANTHER" id="PTHR47577:SF2">
    <property type="entry name" value="THAP DOMAIN CONTAINING 9"/>
    <property type="match status" value="1"/>
</dbReference>
<dbReference type="OrthoDB" id="10064433at2759"/>
<keyword evidence="3" id="KW-1185">Reference proteome</keyword>
<feature type="domain" description="Transposable element P transposase-like RNase H C-terminal" evidence="1">
    <location>
        <begin position="91"/>
        <end position="125"/>
    </location>
</feature>
<dbReference type="Proteomes" id="UP001152799">
    <property type="component" value="Chromosome 9"/>
</dbReference>
<proteinExistence type="predicted"/>
<dbReference type="PANTHER" id="PTHR47577">
    <property type="entry name" value="THAP DOMAIN-CONTAINING PROTEIN 6"/>
    <property type="match status" value="1"/>
</dbReference>
<dbReference type="AlphaFoldDB" id="A0A9N9QSX8"/>
<evidence type="ECO:0000313" key="2">
    <source>
        <dbReference type="EMBL" id="CAG9773212.1"/>
    </source>
</evidence>
<accession>A0A9N9QSX8</accession>
<evidence type="ECO:0000313" key="3">
    <source>
        <dbReference type="Proteomes" id="UP001152799"/>
    </source>
</evidence>
<sequence>MNNVFDIFNSRSLIPPGFKKALCEKNVTPTENFINNAIDYISQLRFFDGELLINSKRKTGFLGLIISLKSALALYNDLIMDQKNLLYLPLYKVSRDHLDLMFSSLRAKRGWNNNPTSWQFTAVYKRLLVRAEIRDGGLGNCIALDSIRF</sequence>
<dbReference type="InterPro" id="IPR048367">
    <property type="entry name" value="TNP-like_RNaseH_C"/>
</dbReference>
<gene>
    <name evidence="2" type="ORF">CEUTPL_LOCUS13610</name>
</gene>
<evidence type="ECO:0000259" key="1">
    <source>
        <dbReference type="Pfam" id="PF21789"/>
    </source>
</evidence>
<dbReference type="EMBL" id="OU892285">
    <property type="protein sequence ID" value="CAG9773212.1"/>
    <property type="molecule type" value="Genomic_DNA"/>
</dbReference>
<organism evidence="2 3">
    <name type="scientific">Ceutorhynchus assimilis</name>
    <name type="common">cabbage seed weevil</name>
    <dbReference type="NCBI Taxonomy" id="467358"/>
    <lineage>
        <taxon>Eukaryota</taxon>
        <taxon>Metazoa</taxon>
        <taxon>Ecdysozoa</taxon>
        <taxon>Arthropoda</taxon>
        <taxon>Hexapoda</taxon>
        <taxon>Insecta</taxon>
        <taxon>Pterygota</taxon>
        <taxon>Neoptera</taxon>
        <taxon>Endopterygota</taxon>
        <taxon>Coleoptera</taxon>
        <taxon>Polyphaga</taxon>
        <taxon>Cucujiformia</taxon>
        <taxon>Curculionidae</taxon>
        <taxon>Ceutorhynchinae</taxon>
        <taxon>Ceutorhynchus</taxon>
    </lineage>
</organism>
<reference evidence="2" key="1">
    <citation type="submission" date="2022-01" db="EMBL/GenBank/DDBJ databases">
        <authorList>
            <person name="King R."/>
        </authorList>
    </citation>
    <scope>NUCLEOTIDE SEQUENCE</scope>
</reference>
<dbReference type="Pfam" id="PF21789">
    <property type="entry name" value="TNP-like_RNaseH_C"/>
    <property type="match status" value="1"/>
</dbReference>